<keyword evidence="2" id="KW-1185">Reference proteome</keyword>
<organism evidence="1 2">
    <name type="scientific">Leucogyrophana mollusca</name>
    <dbReference type="NCBI Taxonomy" id="85980"/>
    <lineage>
        <taxon>Eukaryota</taxon>
        <taxon>Fungi</taxon>
        <taxon>Dikarya</taxon>
        <taxon>Basidiomycota</taxon>
        <taxon>Agaricomycotina</taxon>
        <taxon>Agaricomycetes</taxon>
        <taxon>Agaricomycetidae</taxon>
        <taxon>Boletales</taxon>
        <taxon>Boletales incertae sedis</taxon>
        <taxon>Leucogyrophana</taxon>
    </lineage>
</organism>
<keyword evidence="1" id="KW-0808">Transferase</keyword>
<accession>A0ACB8BSM8</accession>
<evidence type="ECO:0000313" key="1">
    <source>
        <dbReference type="EMBL" id="KAH7927913.1"/>
    </source>
</evidence>
<protein>
    <submittedName>
        <fullName evidence="1">Acetate kinase</fullName>
    </submittedName>
</protein>
<sequence>MSLILSVNAGSSSLKVSLFRCSPNDSSEPILLLSSSTSSISTPPAKFSFTPAAVDVRPVKDEVESIHNHASAFKHFLDRLKGEASIERTEIKHVCHRIVHGGDYTDPVVIANESLYHIEKLADLAPLHNGSALSVIKTSIDALPHARSIAFFDTAFHKALPRQVSTYAINQQVARDRGLKKYGFHGLSYSFILRSVACHLEKDPRSLNMIAMHIGSGASICAIRSGESIDTSMGLTPLSGLPGATRAGDVDASLIFHYTSRSPAHMSHDPSLAQEVHITEAEDILNTKSGWKALTGTTDFGEITKNADISSPPSASSNSCTVAFHLLLDRILHYVGAYYLALRGDVDALVFAGGVGEKSEQLRSAIGEAVGCLGFAAVDEGRNRKVSTGDEVVADVGREGGGKRLLVCKTDEQFEMTRECVSLAHRGSWE</sequence>
<evidence type="ECO:0000313" key="2">
    <source>
        <dbReference type="Proteomes" id="UP000790709"/>
    </source>
</evidence>
<dbReference type="EMBL" id="MU266359">
    <property type="protein sequence ID" value="KAH7927913.1"/>
    <property type="molecule type" value="Genomic_DNA"/>
</dbReference>
<proteinExistence type="predicted"/>
<keyword evidence="1" id="KW-0418">Kinase</keyword>
<dbReference type="Proteomes" id="UP000790709">
    <property type="component" value="Unassembled WGS sequence"/>
</dbReference>
<name>A0ACB8BSM8_9AGAM</name>
<comment type="caution">
    <text evidence="1">The sequence shown here is derived from an EMBL/GenBank/DDBJ whole genome shotgun (WGS) entry which is preliminary data.</text>
</comment>
<gene>
    <name evidence="1" type="ORF">BV22DRAFT_1031234</name>
</gene>
<reference evidence="1" key="1">
    <citation type="journal article" date="2021" name="New Phytol.">
        <title>Evolutionary innovations through gain and loss of genes in the ectomycorrhizal Boletales.</title>
        <authorList>
            <person name="Wu G."/>
            <person name="Miyauchi S."/>
            <person name="Morin E."/>
            <person name="Kuo A."/>
            <person name="Drula E."/>
            <person name="Varga T."/>
            <person name="Kohler A."/>
            <person name="Feng B."/>
            <person name="Cao Y."/>
            <person name="Lipzen A."/>
            <person name="Daum C."/>
            <person name="Hundley H."/>
            <person name="Pangilinan J."/>
            <person name="Johnson J."/>
            <person name="Barry K."/>
            <person name="LaButti K."/>
            <person name="Ng V."/>
            <person name="Ahrendt S."/>
            <person name="Min B."/>
            <person name="Choi I.G."/>
            <person name="Park H."/>
            <person name="Plett J.M."/>
            <person name="Magnuson J."/>
            <person name="Spatafora J.W."/>
            <person name="Nagy L.G."/>
            <person name="Henrissat B."/>
            <person name="Grigoriev I.V."/>
            <person name="Yang Z.L."/>
            <person name="Xu J."/>
            <person name="Martin F.M."/>
        </authorList>
    </citation>
    <scope>NUCLEOTIDE SEQUENCE</scope>
    <source>
        <strain evidence="1">KUC20120723A-06</strain>
    </source>
</reference>